<feature type="compositionally biased region" description="Low complexity" evidence="1">
    <location>
        <begin position="450"/>
        <end position="462"/>
    </location>
</feature>
<dbReference type="STRING" id="145857.GA0070616_4619"/>
<dbReference type="AlphaFoldDB" id="A0A1C6SUI8"/>
<dbReference type="Proteomes" id="UP000199699">
    <property type="component" value="Unassembled WGS sequence"/>
</dbReference>
<dbReference type="OrthoDB" id="1780383at2"/>
<evidence type="ECO:0000256" key="1">
    <source>
        <dbReference type="SAM" id="MobiDB-lite"/>
    </source>
</evidence>
<evidence type="ECO:0000313" key="2">
    <source>
        <dbReference type="EMBL" id="SCL33039.1"/>
    </source>
</evidence>
<accession>A0A1C6SUI8</accession>
<organism evidence="2 3">
    <name type="scientific">Micromonospora nigra</name>
    <dbReference type="NCBI Taxonomy" id="145857"/>
    <lineage>
        <taxon>Bacteria</taxon>
        <taxon>Bacillati</taxon>
        <taxon>Actinomycetota</taxon>
        <taxon>Actinomycetes</taxon>
        <taxon>Micromonosporales</taxon>
        <taxon>Micromonosporaceae</taxon>
        <taxon>Micromonospora</taxon>
    </lineage>
</organism>
<gene>
    <name evidence="2" type="ORF">GA0070616_4619</name>
</gene>
<dbReference type="Pfam" id="PF05133">
    <property type="entry name" value="SPP1_portal"/>
    <property type="match status" value="1"/>
</dbReference>
<evidence type="ECO:0000313" key="3">
    <source>
        <dbReference type="Proteomes" id="UP000199699"/>
    </source>
</evidence>
<dbReference type="InterPro" id="IPR021145">
    <property type="entry name" value="Portal_protein_SPP1_Gp6-like"/>
</dbReference>
<name>A0A1C6SUI8_9ACTN</name>
<protein>
    <submittedName>
        <fullName evidence="2">Phage portal protein, SPP1 Gp6-like</fullName>
    </submittedName>
</protein>
<keyword evidence="3" id="KW-1185">Reference proteome</keyword>
<dbReference type="RefSeq" id="WP_091086882.1">
    <property type="nucleotide sequence ID" value="NZ_FMHT01000003.1"/>
</dbReference>
<reference evidence="2 3" key="1">
    <citation type="submission" date="2016-06" db="EMBL/GenBank/DDBJ databases">
        <authorList>
            <person name="Kjaerup R.B."/>
            <person name="Dalgaard T.S."/>
            <person name="Juul-Madsen H.R."/>
        </authorList>
    </citation>
    <scope>NUCLEOTIDE SEQUENCE [LARGE SCALE GENOMIC DNA]</scope>
    <source>
        <strain evidence="2 3">DSM 43818</strain>
    </source>
</reference>
<dbReference type="EMBL" id="FMHT01000003">
    <property type="protein sequence ID" value="SCL33039.1"/>
    <property type="molecule type" value="Genomic_DNA"/>
</dbReference>
<feature type="region of interest" description="Disordered" evidence="1">
    <location>
        <begin position="438"/>
        <end position="462"/>
    </location>
</feature>
<proteinExistence type="predicted"/>
<sequence>MPTDGSVVGLAEELIGEHKAATDNPRKGAGRVARYLRGDHDLPYAPRGARQEYRELARKSVTNWLPLISETYVKGLFVDGFRAAKSTENARPWSYWQANRLDARQTIAHRGALDFGAAYTRVLPSAGVAPSIRPLPALDTFARYEDDGDEWPLHGIHKLRQTTGGAQLFDLYDSGAVHRLALPKDGGKLTVVSSDPHGLGVTPLVRFRDRLDGENRGIVEPLIVLQDRINEAVFSLLIALQYASFRQRWATGLAIPTVDDEDSPLYGQPVEPFQAAVDRLWVTDNHEAKFGSFDQTDVTGHLETYGSGVRTLAAIAQLSPHVLLGDLVNLSADALAAAEAATQRKIGEYETIFGESWEQTLRLAALAAGDAEAARDDSAQVRWRDTEARSMAAAVDALGKMVTMLAVPAEAAWERIPGVTDQDVVRWREMAKSSDGLTQLAAQLARRSEPAPGDAGAADANG</sequence>